<feature type="transmembrane region" description="Helical" evidence="9">
    <location>
        <begin position="268"/>
        <end position="290"/>
    </location>
</feature>
<evidence type="ECO:0000256" key="4">
    <source>
        <dbReference type="ARBA" id="ARBA00022692"/>
    </source>
</evidence>
<dbReference type="Proteomes" id="UP000199155">
    <property type="component" value="Unassembled WGS sequence"/>
</dbReference>
<feature type="binding site" evidence="7">
    <location>
        <position position="136"/>
    </location>
    <ligand>
        <name>Mg(2+)</name>
        <dbReference type="ChEBI" id="CHEBI:18420"/>
    </ligand>
</feature>
<dbReference type="CDD" id="cd06853">
    <property type="entry name" value="GT_WecA_like"/>
    <property type="match status" value="1"/>
</dbReference>
<protein>
    <submittedName>
        <fullName evidence="10">UDP-GlcNAc:undecaprenyl-phosphate GlcNAc-1-phosphate transferase</fullName>
    </submittedName>
</protein>
<evidence type="ECO:0000256" key="9">
    <source>
        <dbReference type="SAM" id="Phobius"/>
    </source>
</evidence>
<feature type="compositionally biased region" description="Low complexity" evidence="8">
    <location>
        <begin position="329"/>
        <end position="340"/>
    </location>
</feature>
<evidence type="ECO:0000256" key="8">
    <source>
        <dbReference type="SAM" id="MobiDB-lite"/>
    </source>
</evidence>
<accession>A0A1G9CI75</accession>
<keyword evidence="5 9" id="KW-1133">Transmembrane helix</keyword>
<feature type="transmembrane region" description="Helical" evidence="9">
    <location>
        <begin position="50"/>
        <end position="68"/>
    </location>
</feature>
<keyword evidence="2" id="KW-1003">Cell membrane</keyword>
<dbReference type="GO" id="GO:0009103">
    <property type="term" value="P:lipopolysaccharide biosynthetic process"/>
    <property type="evidence" value="ECO:0007669"/>
    <property type="project" value="TreeGrafter"/>
</dbReference>
<keyword evidence="7" id="KW-0460">Magnesium</keyword>
<evidence type="ECO:0000256" key="6">
    <source>
        <dbReference type="ARBA" id="ARBA00023136"/>
    </source>
</evidence>
<keyword evidence="3 10" id="KW-0808">Transferase</keyword>
<proteinExistence type="predicted"/>
<dbReference type="STRING" id="417292.SAMN05421806_108146"/>
<dbReference type="InterPro" id="IPR000715">
    <property type="entry name" value="Glycosyl_transferase_4"/>
</dbReference>
<feature type="binding site" evidence="7">
    <location>
        <position position="196"/>
    </location>
    <ligand>
        <name>Mg(2+)</name>
        <dbReference type="ChEBI" id="CHEBI:18420"/>
    </ligand>
</feature>
<feature type="compositionally biased region" description="Low complexity" evidence="8">
    <location>
        <begin position="350"/>
        <end position="360"/>
    </location>
</feature>
<evidence type="ECO:0000256" key="7">
    <source>
        <dbReference type="PIRSR" id="PIRSR600715-1"/>
    </source>
</evidence>
<evidence type="ECO:0000313" key="10">
    <source>
        <dbReference type="EMBL" id="SDK51350.1"/>
    </source>
</evidence>
<feature type="compositionally biased region" description="Low complexity" evidence="8">
    <location>
        <begin position="369"/>
        <end position="408"/>
    </location>
</feature>
<dbReference type="GO" id="GO:0071555">
    <property type="term" value="P:cell wall organization"/>
    <property type="evidence" value="ECO:0007669"/>
    <property type="project" value="TreeGrafter"/>
</dbReference>
<dbReference type="GO" id="GO:0005886">
    <property type="term" value="C:plasma membrane"/>
    <property type="evidence" value="ECO:0007669"/>
    <property type="project" value="UniProtKB-SubCell"/>
</dbReference>
<gene>
    <name evidence="10" type="ORF">SAMN05421806_108146</name>
</gene>
<keyword evidence="6 9" id="KW-0472">Membrane</keyword>
<evidence type="ECO:0000256" key="3">
    <source>
        <dbReference type="ARBA" id="ARBA00022679"/>
    </source>
</evidence>
<dbReference type="GO" id="GO:0016780">
    <property type="term" value="F:phosphotransferase activity, for other substituted phosphate groups"/>
    <property type="evidence" value="ECO:0007669"/>
    <property type="project" value="InterPro"/>
</dbReference>
<dbReference type="PANTHER" id="PTHR22926:SF3">
    <property type="entry name" value="UNDECAPRENYL-PHOSPHATE ALPHA-N-ACETYLGLUCOSAMINYL 1-PHOSPHATE TRANSFERASE"/>
    <property type="match status" value="1"/>
</dbReference>
<organism evidence="10 11">
    <name type="scientific">Streptomyces indicus</name>
    <dbReference type="NCBI Taxonomy" id="417292"/>
    <lineage>
        <taxon>Bacteria</taxon>
        <taxon>Bacillati</taxon>
        <taxon>Actinomycetota</taxon>
        <taxon>Actinomycetes</taxon>
        <taxon>Kitasatosporales</taxon>
        <taxon>Streptomycetaceae</taxon>
        <taxon>Streptomyces</taxon>
    </lineage>
</organism>
<dbReference type="AlphaFoldDB" id="A0A1G9CI75"/>
<feature type="transmembrane region" description="Helical" evidence="9">
    <location>
        <begin position="143"/>
        <end position="162"/>
    </location>
</feature>
<comment type="cofactor">
    <cofactor evidence="7">
        <name>Mg(2+)</name>
        <dbReference type="ChEBI" id="CHEBI:18420"/>
    </cofactor>
</comment>
<dbReference type="GO" id="GO:0046872">
    <property type="term" value="F:metal ion binding"/>
    <property type="evidence" value="ECO:0007669"/>
    <property type="project" value="UniProtKB-KW"/>
</dbReference>
<feature type="transmembrane region" description="Helical" evidence="9">
    <location>
        <begin position="219"/>
        <end position="242"/>
    </location>
</feature>
<evidence type="ECO:0000256" key="2">
    <source>
        <dbReference type="ARBA" id="ARBA00022475"/>
    </source>
</evidence>
<dbReference type="GO" id="GO:0044038">
    <property type="term" value="P:cell wall macromolecule biosynthetic process"/>
    <property type="evidence" value="ECO:0007669"/>
    <property type="project" value="TreeGrafter"/>
</dbReference>
<dbReference type="EMBL" id="FNFF01000008">
    <property type="protein sequence ID" value="SDK51350.1"/>
    <property type="molecule type" value="Genomic_DNA"/>
</dbReference>
<dbReference type="RefSeq" id="WP_093612490.1">
    <property type="nucleotide sequence ID" value="NZ_FNFF01000008.1"/>
</dbReference>
<feature type="transmembrane region" description="Helical" evidence="9">
    <location>
        <begin position="296"/>
        <end position="316"/>
    </location>
</feature>
<evidence type="ECO:0000256" key="5">
    <source>
        <dbReference type="ARBA" id="ARBA00022989"/>
    </source>
</evidence>
<name>A0A1G9CI75_9ACTN</name>
<comment type="subcellular location">
    <subcellularLocation>
        <location evidence="1">Cell membrane</location>
        <topology evidence="1">Multi-pass membrane protein</topology>
    </subcellularLocation>
</comment>
<reference evidence="10 11" key="1">
    <citation type="submission" date="2016-10" db="EMBL/GenBank/DDBJ databases">
        <authorList>
            <person name="de Groot N.N."/>
        </authorList>
    </citation>
    <scope>NUCLEOTIDE SEQUENCE [LARGE SCALE GENOMIC DNA]</scope>
    <source>
        <strain evidence="10 11">CGMCC 4.5727</strain>
    </source>
</reference>
<sequence>MLYTVVAAVAAVLLTALLTRLVRVLALRTGLLDRPGARKAHTRPTPHLGGAAVVAGTLLVSCTGYAPLGSGTQRLLWAASAVALLGLMDDLRPLGARVRLVVECAAAVYVVYGSGLGFLAALCAVGWIVFVTNAFNLLDNSDGAMGTVGAVTALGLALCAATEGRADLALVLTVLAAALGGFLGHNWHPAKIFLGDCGSLFTGFLLASAAVTVHTGHEALPTALGLLALTLVATADTLLVVLSRRRAGRPLLLGGTDHTAHRLRRVGFTVPGAAVVLGAVAFAGVLTGFLMHRGAAGPSAATPLLLAVTGGVWALLKVPVYGERARLGAAAGRPRPAAARPVPPVPPVRRGPVGGPRTVAAAARPAEGPRTLALRTRPARTPTGTRAPAPSPSPSSTRSRSVPARRTSGTPAAGTWIPAGGPKSPAAGGRTGAPAGRSRRGLAALTRTVLGARRAQPGVRRTTADLARG</sequence>
<evidence type="ECO:0000256" key="1">
    <source>
        <dbReference type="ARBA" id="ARBA00004651"/>
    </source>
</evidence>
<feature type="compositionally biased region" description="Low complexity" evidence="8">
    <location>
        <begin position="418"/>
        <end position="436"/>
    </location>
</feature>
<feature type="transmembrane region" description="Helical" evidence="9">
    <location>
        <begin position="168"/>
        <end position="185"/>
    </location>
</feature>
<dbReference type="Pfam" id="PF00953">
    <property type="entry name" value="Glycos_transf_4"/>
    <property type="match status" value="1"/>
</dbReference>
<keyword evidence="7" id="KW-0479">Metal-binding</keyword>
<feature type="transmembrane region" description="Helical" evidence="9">
    <location>
        <begin position="106"/>
        <end position="131"/>
    </location>
</feature>
<keyword evidence="4 9" id="KW-0812">Transmembrane</keyword>
<keyword evidence="11" id="KW-1185">Reference proteome</keyword>
<feature type="region of interest" description="Disordered" evidence="8">
    <location>
        <begin position="329"/>
        <end position="442"/>
    </location>
</feature>
<evidence type="ECO:0000313" key="11">
    <source>
        <dbReference type="Proteomes" id="UP000199155"/>
    </source>
</evidence>
<dbReference type="PANTHER" id="PTHR22926">
    <property type="entry name" value="PHOSPHO-N-ACETYLMURAMOYL-PENTAPEPTIDE-TRANSFERASE"/>
    <property type="match status" value="1"/>
</dbReference>